<reference evidence="2 3" key="1">
    <citation type="journal article" date="2016" name="Sci. Rep.">
        <title>Metabolic traits of an uncultured archaeal lineage -MSBL1- from brine pools of the Red Sea.</title>
        <authorList>
            <person name="Mwirichia R."/>
            <person name="Alam I."/>
            <person name="Rashid M."/>
            <person name="Vinu M."/>
            <person name="Ba-Alawi W."/>
            <person name="Anthony Kamau A."/>
            <person name="Kamanda Ngugi D."/>
            <person name="Goker M."/>
            <person name="Klenk H.P."/>
            <person name="Bajic V."/>
            <person name="Stingl U."/>
        </authorList>
    </citation>
    <scope>NUCLEOTIDE SEQUENCE [LARGE SCALE GENOMIC DNA]</scope>
    <source>
        <strain evidence="2">SCGC-AAA259E17</strain>
    </source>
</reference>
<accession>A0A133UE34</accession>
<sequence length="146" mass="16066">MDPENRGVTDIPIMLILCVFLTVIAVGVGLEGLSRTERLEDKQKSIRSFDDLVEVGTDLSYGGIGGKERIRLDLGARKIVVKNNLVQLESKGEILRSEYLPLPLFKEGETNFVLRSGTFSLSLDRLDGELSEAGGYQLVLELGRIA</sequence>
<comment type="caution">
    <text evidence="2">The sequence shown here is derived from an EMBL/GenBank/DDBJ whole genome shotgun (WGS) entry which is preliminary data.</text>
</comment>
<keyword evidence="1" id="KW-0812">Transmembrane</keyword>
<name>A0A133UE34_9EURY</name>
<keyword evidence="1" id="KW-0472">Membrane</keyword>
<evidence type="ECO:0000256" key="1">
    <source>
        <dbReference type="SAM" id="Phobius"/>
    </source>
</evidence>
<organism evidence="2 3">
    <name type="scientific">candidate division MSBL1 archaeon SCGC-AAA259E17</name>
    <dbReference type="NCBI Taxonomy" id="1698263"/>
    <lineage>
        <taxon>Archaea</taxon>
        <taxon>Methanobacteriati</taxon>
        <taxon>Methanobacteriota</taxon>
        <taxon>candidate division MSBL1</taxon>
    </lineage>
</organism>
<keyword evidence="3" id="KW-1185">Reference proteome</keyword>
<keyword evidence="1" id="KW-1133">Transmembrane helix</keyword>
<dbReference type="EMBL" id="LHXN01000049">
    <property type="protein sequence ID" value="KXA92471.1"/>
    <property type="molecule type" value="Genomic_DNA"/>
</dbReference>
<dbReference type="Proteomes" id="UP000070373">
    <property type="component" value="Unassembled WGS sequence"/>
</dbReference>
<feature type="transmembrane region" description="Helical" evidence="1">
    <location>
        <begin position="12"/>
        <end position="33"/>
    </location>
</feature>
<dbReference type="AlphaFoldDB" id="A0A133UE34"/>
<gene>
    <name evidence="2" type="ORF">AKJ64_03055</name>
</gene>
<evidence type="ECO:0000313" key="3">
    <source>
        <dbReference type="Proteomes" id="UP000070373"/>
    </source>
</evidence>
<protein>
    <submittedName>
        <fullName evidence="2">Uncharacterized protein</fullName>
    </submittedName>
</protein>
<proteinExistence type="predicted"/>
<evidence type="ECO:0000313" key="2">
    <source>
        <dbReference type="EMBL" id="KXA92471.1"/>
    </source>
</evidence>